<evidence type="ECO:0000256" key="10">
    <source>
        <dbReference type="ARBA" id="ARBA00061618"/>
    </source>
</evidence>
<evidence type="ECO:0000256" key="13">
    <source>
        <dbReference type="ARBA" id="ARBA00082789"/>
    </source>
</evidence>
<evidence type="ECO:0000256" key="7">
    <source>
        <dbReference type="ARBA" id="ARBA00022989"/>
    </source>
</evidence>
<dbReference type="Gene3D" id="1.10.3730.20">
    <property type="match status" value="1"/>
</dbReference>
<dbReference type="Proteomes" id="UP000574528">
    <property type="component" value="Unassembled WGS sequence"/>
</dbReference>
<feature type="domain" description="EamA" evidence="15">
    <location>
        <begin position="80"/>
        <end position="211"/>
    </location>
</feature>
<dbReference type="Pfam" id="PF00892">
    <property type="entry name" value="EamA"/>
    <property type="match status" value="2"/>
</dbReference>
<dbReference type="FunFam" id="1.10.3730.20:FF:000026">
    <property type="entry name" value="Solute carrier family 35, member G1"/>
    <property type="match status" value="1"/>
</dbReference>
<evidence type="ECO:0000313" key="16">
    <source>
        <dbReference type="EMBL" id="NXG49930.1"/>
    </source>
</evidence>
<feature type="non-terminal residue" evidence="16">
    <location>
        <position position="382"/>
    </location>
</feature>
<dbReference type="InterPro" id="IPR037185">
    <property type="entry name" value="EmrE-like"/>
</dbReference>
<keyword evidence="3" id="KW-1003">Cell membrane</keyword>
<evidence type="ECO:0000256" key="5">
    <source>
        <dbReference type="ARBA" id="ARBA00022737"/>
    </source>
</evidence>
<protein>
    <recommendedName>
        <fullName evidence="12">Solute carrier family 35 member G1</fullName>
    </recommendedName>
    <alternativeName>
        <fullName evidence="13">Transmembrane protein 20</fullName>
    </alternativeName>
</protein>
<accession>A0A7K9CE29</accession>
<keyword evidence="5" id="KW-0677">Repeat</keyword>
<evidence type="ECO:0000256" key="3">
    <source>
        <dbReference type="ARBA" id="ARBA00022475"/>
    </source>
</evidence>
<evidence type="ECO:0000256" key="11">
    <source>
        <dbReference type="ARBA" id="ARBA00064541"/>
    </source>
</evidence>
<feature type="transmembrane region" description="Helical" evidence="14">
    <location>
        <begin position="235"/>
        <end position="253"/>
    </location>
</feature>
<comment type="caution">
    <text evidence="16">The sequence shown here is derived from an EMBL/GenBank/DDBJ whole genome shotgun (WGS) entry which is preliminary data.</text>
</comment>
<dbReference type="GO" id="GO:1990034">
    <property type="term" value="P:calcium ion export across plasma membrane"/>
    <property type="evidence" value="ECO:0007669"/>
    <property type="project" value="TreeGrafter"/>
</dbReference>
<evidence type="ECO:0000313" key="17">
    <source>
        <dbReference type="Proteomes" id="UP000574528"/>
    </source>
</evidence>
<feature type="transmembrane region" description="Helical" evidence="14">
    <location>
        <begin position="81"/>
        <end position="99"/>
    </location>
</feature>
<keyword evidence="8 14" id="KW-0472">Membrane</keyword>
<evidence type="ECO:0000256" key="9">
    <source>
        <dbReference type="ARBA" id="ARBA00059734"/>
    </source>
</evidence>
<comment type="function">
    <text evidence="9">May play a role in intracellular calcium sensing and homeostasis. May act as a negative regulator of plasma membrane calcium-transporting ATPases preventing calcium efflux from the cell.</text>
</comment>
<dbReference type="AlphaFoldDB" id="A0A7K9CE29"/>
<feature type="transmembrane region" description="Helical" evidence="14">
    <location>
        <begin position="349"/>
        <end position="367"/>
    </location>
</feature>
<keyword evidence="17" id="KW-1185">Reference proteome</keyword>
<evidence type="ECO:0000256" key="2">
    <source>
        <dbReference type="ARBA" id="ARBA00004651"/>
    </source>
</evidence>
<gene>
    <name evidence="16" type="primary">Slc35g1</name>
    <name evidence="16" type="ORF">PSIHAE_R03285</name>
</gene>
<feature type="transmembrane region" description="Helical" evidence="14">
    <location>
        <begin position="265"/>
        <end position="283"/>
    </location>
</feature>
<dbReference type="EMBL" id="VWZI01016946">
    <property type="protein sequence ID" value="NXG49930.1"/>
    <property type="molecule type" value="Genomic_DNA"/>
</dbReference>
<comment type="subcellular location">
    <subcellularLocation>
        <location evidence="2">Cell membrane</location>
        <topology evidence="2">Multi-pass membrane protein</topology>
    </subcellularLocation>
    <subcellularLocation>
        <location evidence="1">Endoplasmic reticulum membrane</location>
        <topology evidence="1">Multi-pass membrane protein</topology>
    </subcellularLocation>
</comment>
<dbReference type="PANTHER" id="PTHR22911:SF6">
    <property type="entry name" value="SOLUTE CARRIER FAMILY 35 MEMBER G1"/>
    <property type="match status" value="1"/>
</dbReference>
<feature type="domain" description="EamA" evidence="15">
    <location>
        <begin position="233"/>
        <end position="362"/>
    </location>
</feature>
<feature type="transmembrane region" description="Helical" evidence="14">
    <location>
        <begin position="324"/>
        <end position="343"/>
    </location>
</feature>
<dbReference type="OrthoDB" id="306876at2759"/>
<feature type="transmembrane region" description="Helical" evidence="14">
    <location>
        <begin position="111"/>
        <end position="129"/>
    </location>
</feature>
<dbReference type="GO" id="GO:0051480">
    <property type="term" value="P:regulation of cytosolic calcium ion concentration"/>
    <property type="evidence" value="ECO:0007669"/>
    <property type="project" value="TreeGrafter"/>
</dbReference>
<evidence type="ECO:0000256" key="12">
    <source>
        <dbReference type="ARBA" id="ARBA00074441"/>
    </source>
</evidence>
<sequence length="382" mass="41180">MVQCQSGEAAAVSAAAGEETEVPPRQEDGAGTGQPCLCPAAGMEAAGAEERRVCGCCSGLPWPLCCKAPGTKKKASCPGLGLFYTVLSAFLFSVASLFLKKIEDVHSVEVSAFRCIFQMAFSLPGLIYYKTGFLGPKGKRMFLFFRGLLGSTAMVLLYYAFQVMPLADATVITFSSPVFTSLLAWIFLKEKYSAWDFLFTLFAIAGVVLIARPPFLFGSDVTGLEGSYTDHVKGTIAAVASAVSGAATLVIIRKVGKSVHYFLSIWYYAVIGLFGCVIALFVMNEWSLPSCGRDRVLLILIGLLGLGGQIFLTKALQIEKAGPVAIMKTMDVVFAFILQILFLNHLPTWWTVGGALCVVASSSGTAIRKWWQTSKKSQQNEI</sequence>
<feature type="non-terminal residue" evidence="16">
    <location>
        <position position="1"/>
    </location>
</feature>
<keyword evidence="6" id="KW-0256">Endoplasmic reticulum</keyword>
<evidence type="ECO:0000256" key="1">
    <source>
        <dbReference type="ARBA" id="ARBA00004477"/>
    </source>
</evidence>
<name>A0A7K9CE29_9PICI</name>
<dbReference type="InterPro" id="IPR000620">
    <property type="entry name" value="EamA_dom"/>
</dbReference>
<dbReference type="GO" id="GO:0005886">
    <property type="term" value="C:plasma membrane"/>
    <property type="evidence" value="ECO:0007669"/>
    <property type="project" value="UniProtKB-SubCell"/>
</dbReference>
<keyword evidence="4 14" id="KW-0812">Transmembrane</keyword>
<dbReference type="SUPFAM" id="SSF103481">
    <property type="entry name" value="Multidrug resistance efflux transporter EmrE"/>
    <property type="match status" value="2"/>
</dbReference>
<dbReference type="GO" id="GO:0005789">
    <property type="term" value="C:endoplasmic reticulum membrane"/>
    <property type="evidence" value="ECO:0007669"/>
    <property type="project" value="UniProtKB-SubCell"/>
</dbReference>
<comment type="subunit">
    <text evidence="11">Interacts with STIM1; stimulated by depletion of intracellular calcium. Interacts with ORAI1. Interacts with the plasma membrane calcium-transporting ATPases ATP2B1 and ATP2B4. Interacts with ATP1A1, ATP2A2, KPNB1 and XPO1.</text>
</comment>
<organism evidence="16 17">
    <name type="scientific">Psilopogon haemacephalus</name>
    <name type="common">coppersmith barbet</name>
    <dbReference type="NCBI Taxonomy" id="2585815"/>
    <lineage>
        <taxon>Eukaryota</taxon>
        <taxon>Metazoa</taxon>
        <taxon>Chordata</taxon>
        <taxon>Craniata</taxon>
        <taxon>Vertebrata</taxon>
        <taxon>Euteleostomi</taxon>
        <taxon>Archelosauria</taxon>
        <taxon>Archosauria</taxon>
        <taxon>Dinosauria</taxon>
        <taxon>Saurischia</taxon>
        <taxon>Theropoda</taxon>
        <taxon>Coelurosauria</taxon>
        <taxon>Aves</taxon>
        <taxon>Neognathae</taxon>
        <taxon>Neoaves</taxon>
        <taxon>Telluraves</taxon>
        <taxon>Coraciimorphae</taxon>
        <taxon>Piciformes</taxon>
        <taxon>Megalaimidae</taxon>
        <taxon>Psilopogon</taxon>
    </lineage>
</organism>
<feature type="transmembrane region" description="Helical" evidence="14">
    <location>
        <begin position="195"/>
        <end position="215"/>
    </location>
</feature>
<evidence type="ECO:0000256" key="14">
    <source>
        <dbReference type="SAM" id="Phobius"/>
    </source>
</evidence>
<proteinExistence type="inferred from homology"/>
<keyword evidence="7 14" id="KW-1133">Transmembrane helix</keyword>
<comment type="similarity">
    <text evidence="10">Belongs to the TMEM20 family.</text>
</comment>
<reference evidence="16 17" key="1">
    <citation type="submission" date="2019-09" db="EMBL/GenBank/DDBJ databases">
        <title>Bird 10,000 Genomes (B10K) Project - Family phase.</title>
        <authorList>
            <person name="Zhang G."/>
        </authorList>
    </citation>
    <scope>NUCLEOTIDE SEQUENCE [LARGE SCALE GENOMIC DNA]</scope>
    <source>
        <strain evidence="16">B10K-DU-001-24</strain>
        <tissue evidence="16">Muscle</tissue>
    </source>
</reference>
<evidence type="ECO:0000256" key="6">
    <source>
        <dbReference type="ARBA" id="ARBA00022824"/>
    </source>
</evidence>
<feature type="transmembrane region" description="Helical" evidence="14">
    <location>
        <begin position="295"/>
        <end position="312"/>
    </location>
</feature>
<evidence type="ECO:0000256" key="4">
    <source>
        <dbReference type="ARBA" id="ARBA00022692"/>
    </source>
</evidence>
<feature type="transmembrane region" description="Helical" evidence="14">
    <location>
        <begin position="141"/>
        <end position="161"/>
    </location>
</feature>
<feature type="transmembrane region" description="Helical" evidence="14">
    <location>
        <begin position="167"/>
        <end position="188"/>
    </location>
</feature>
<evidence type="ECO:0000259" key="15">
    <source>
        <dbReference type="Pfam" id="PF00892"/>
    </source>
</evidence>
<dbReference type="PANTHER" id="PTHR22911">
    <property type="entry name" value="ACYL-MALONYL CONDENSING ENZYME-RELATED"/>
    <property type="match status" value="1"/>
</dbReference>
<evidence type="ECO:0000256" key="8">
    <source>
        <dbReference type="ARBA" id="ARBA00023136"/>
    </source>
</evidence>